<accession>A0ABR3KBK7</accession>
<name>A0ABR3KBK7_TRISP</name>
<reference evidence="2 3" key="1">
    <citation type="submission" date="2024-07" db="EMBL/GenBank/DDBJ databases">
        <title>Enhanced genomic and transcriptomic resources for Trichinella pseudospiralis and T. spiralis underpin the discovery of pronounced molecular differences between stages and species.</title>
        <authorList>
            <person name="Pasi K.K."/>
            <person name="La Rosa G."/>
            <person name="Gomez-Morales M.A."/>
            <person name="Tosini F."/>
            <person name="Sumanam S."/>
            <person name="Young N.D."/>
            <person name="Chang B.C."/>
            <person name="Robin G.B."/>
        </authorList>
    </citation>
    <scope>NUCLEOTIDE SEQUENCE [LARGE SCALE GENOMIC DNA]</scope>
    <source>
        <strain evidence="2">ISS534</strain>
    </source>
</reference>
<organism evidence="2 3">
    <name type="scientific">Trichinella spiralis</name>
    <name type="common">Trichina worm</name>
    <dbReference type="NCBI Taxonomy" id="6334"/>
    <lineage>
        <taxon>Eukaryota</taxon>
        <taxon>Metazoa</taxon>
        <taxon>Ecdysozoa</taxon>
        <taxon>Nematoda</taxon>
        <taxon>Enoplea</taxon>
        <taxon>Dorylaimia</taxon>
        <taxon>Trichinellida</taxon>
        <taxon>Trichinellidae</taxon>
        <taxon>Trichinella</taxon>
    </lineage>
</organism>
<evidence type="ECO:0000313" key="3">
    <source>
        <dbReference type="Proteomes" id="UP001558632"/>
    </source>
</evidence>
<proteinExistence type="predicted"/>
<dbReference type="Proteomes" id="UP001558632">
    <property type="component" value="Unassembled WGS sequence"/>
</dbReference>
<evidence type="ECO:0000256" key="1">
    <source>
        <dbReference type="SAM" id="MobiDB-lite"/>
    </source>
</evidence>
<dbReference type="PROSITE" id="PS51257">
    <property type="entry name" value="PROKAR_LIPOPROTEIN"/>
    <property type="match status" value="1"/>
</dbReference>
<gene>
    <name evidence="2" type="ORF">TSPI_02127</name>
</gene>
<dbReference type="EMBL" id="JBEUSY010000451">
    <property type="protein sequence ID" value="KAL1232308.1"/>
    <property type="molecule type" value="Genomic_DNA"/>
</dbReference>
<comment type="caution">
    <text evidence="2">The sequence shown here is derived from an EMBL/GenBank/DDBJ whole genome shotgun (WGS) entry which is preliminary data.</text>
</comment>
<sequence>MRYRGNAKMPVLINIPIKASTSASVAASCGVKYLPKYSIRQRTGDASISDSKRLYGITPMQDNESPESSDTWYKRLNSSSESVSGSDTSGSGRTTICLTVCPDFVCRKTVSKSMSNRSSVVYSQGKSQQSTSNAKTGLRNLRLWMSDAKLNKFLATKYFLSCTSFHAFGIGVFWELANFGIGIGHSRYGIKDAECGLQIRRHVCYLLHATS</sequence>
<feature type="compositionally biased region" description="Polar residues" evidence="1">
    <location>
        <begin position="60"/>
        <end position="71"/>
    </location>
</feature>
<feature type="region of interest" description="Disordered" evidence="1">
    <location>
        <begin position="50"/>
        <end position="72"/>
    </location>
</feature>
<evidence type="ECO:0000313" key="2">
    <source>
        <dbReference type="EMBL" id="KAL1232308.1"/>
    </source>
</evidence>
<protein>
    <submittedName>
        <fullName evidence="2">Aldehyde dehydrogenase family 3 member</fullName>
    </submittedName>
</protein>
<keyword evidence="3" id="KW-1185">Reference proteome</keyword>